<evidence type="ECO:0000313" key="1">
    <source>
        <dbReference type="EMBL" id="MBB5077505.1"/>
    </source>
</evidence>
<comment type="caution">
    <text evidence="1">The sequence shown here is derived from an EMBL/GenBank/DDBJ whole genome shotgun (WGS) entry which is preliminary data.</text>
</comment>
<dbReference type="RefSeq" id="WP_184961361.1">
    <property type="nucleotide sequence ID" value="NZ_JACHIN010000003.1"/>
</dbReference>
<dbReference type="Proteomes" id="UP000568380">
    <property type="component" value="Unassembled WGS sequence"/>
</dbReference>
<keyword evidence="2" id="KW-1185">Reference proteome</keyword>
<gene>
    <name evidence="1" type="ORF">HNR40_002978</name>
</gene>
<organism evidence="1 2">
    <name type="scientific">Nonomuraea endophytica</name>
    <dbReference type="NCBI Taxonomy" id="714136"/>
    <lineage>
        <taxon>Bacteria</taxon>
        <taxon>Bacillati</taxon>
        <taxon>Actinomycetota</taxon>
        <taxon>Actinomycetes</taxon>
        <taxon>Streptosporangiales</taxon>
        <taxon>Streptosporangiaceae</taxon>
        <taxon>Nonomuraea</taxon>
    </lineage>
</organism>
<proteinExistence type="predicted"/>
<accession>A0A7W8A0W4</accession>
<protein>
    <submittedName>
        <fullName evidence="1">Uncharacterized protein</fullName>
    </submittedName>
</protein>
<reference evidence="1 2" key="1">
    <citation type="submission" date="2020-08" db="EMBL/GenBank/DDBJ databases">
        <title>Genomic Encyclopedia of Type Strains, Phase IV (KMG-IV): sequencing the most valuable type-strain genomes for metagenomic binning, comparative biology and taxonomic classification.</title>
        <authorList>
            <person name="Goeker M."/>
        </authorList>
    </citation>
    <scope>NUCLEOTIDE SEQUENCE [LARGE SCALE GENOMIC DNA]</scope>
    <source>
        <strain evidence="1 2">DSM 45385</strain>
    </source>
</reference>
<evidence type="ECO:0000313" key="2">
    <source>
        <dbReference type="Proteomes" id="UP000568380"/>
    </source>
</evidence>
<sequence length="55" mass="5896">MARPTQASDESLLQVSVRLTVSARVRWLVGGFILGLLGARVDLGKVSEALQLLGF</sequence>
<name>A0A7W8A0W4_9ACTN</name>
<dbReference type="EMBL" id="JACHIN010000003">
    <property type="protein sequence ID" value="MBB5077505.1"/>
    <property type="molecule type" value="Genomic_DNA"/>
</dbReference>
<dbReference type="AlphaFoldDB" id="A0A7W8A0W4"/>